<reference evidence="3" key="1">
    <citation type="journal article" date="2017" name="Genome Biol.">
        <title>Comparative genomics reveals high biological diversity and specific adaptations in the industrially and medically important fungal genus Aspergillus.</title>
        <authorList>
            <person name="de Vries R.P."/>
            <person name="Riley R."/>
            <person name="Wiebenga A."/>
            <person name="Aguilar-Osorio G."/>
            <person name="Amillis S."/>
            <person name="Uchima C.A."/>
            <person name="Anderluh G."/>
            <person name="Asadollahi M."/>
            <person name="Askin M."/>
            <person name="Barry K."/>
            <person name="Battaglia E."/>
            <person name="Bayram O."/>
            <person name="Benocci T."/>
            <person name="Braus-Stromeyer S.A."/>
            <person name="Caldana C."/>
            <person name="Canovas D."/>
            <person name="Cerqueira G.C."/>
            <person name="Chen F."/>
            <person name="Chen W."/>
            <person name="Choi C."/>
            <person name="Clum A."/>
            <person name="Dos Santos R.A."/>
            <person name="Damasio A.R."/>
            <person name="Diallinas G."/>
            <person name="Emri T."/>
            <person name="Fekete E."/>
            <person name="Flipphi M."/>
            <person name="Freyberg S."/>
            <person name="Gallo A."/>
            <person name="Gournas C."/>
            <person name="Habgood R."/>
            <person name="Hainaut M."/>
            <person name="Harispe M.L."/>
            <person name="Henrissat B."/>
            <person name="Hilden K.S."/>
            <person name="Hope R."/>
            <person name="Hossain A."/>
            <person name="Karabika E."/>
            <person name="Karaffa L."/>
            <person name="Karanyi Z."/>
            <person name="Krasevec N."/>
            <person name="Kuo A."/>
            <person name="Kusch H."/>
            <person name="LaButti K."/>
            <person name="Lagendijk E.L."/>
            <person name="Lapidus A."/>
            <person name="Levasseur A."/>
            <person name="Lindquist E."/>
            <person name="Lipzen A."/>
            <person name="Logrieco A.F."/>
            <person name="MacCabe A."/>
            <person name="Maekelae M.R."/>
            <person name="Malavazi I."/>
            <person name="Melin P."/>
            <person name="Meyer V."/>
            <person name="Mielnichuk N."/>
            <person name="Miskei M."/>
            <person name="Molnar A.P."/>
            <person name="Mule G."/>
            <person name="Ngan C.Y."/>
            <person name="Orejas M."/>
            <person name="Orosz E."/>
            <person name="Ouedraogo J.P."/>
            <person name="Overkamp K.M."/>
            <person name="Park H.-S."/>
            <person name="Perrone G."/>
            <person name="Piumi F."/>
            <person name="Punt P.J."/>
            <person name="Ram A.F."/>
            <person name="Ramon A."/>
            <person name="Rauscher S."/>
            <person name="Record E."/>
            <person name="Riano-Pachon D.M."/>
            <person name="Robert V."/>
            <person name="Roehrig J."/>
            <person name="Ruller R."/>
            <person name="Salamov A."/>
            <person name="Salih N.S."/>
            <person name="Samson R.A."/>
            <person name="Sandor E."/>
            <person name="Sanguinetti M."/>
            <person name="Schuetze T."/>
            <person name="Sepcic K."/>
            <person name="Shelest E."/>
            <person name="Sherlock G."/>
            <person name="Sophianopoulou V."/>
            <person name="Squina F.M."/>
            <person name="Sun H."/>
            <person name="Susca A."/>
            <person name="Todd R.B."/>
            <person name="Tsang A."/>
            <person name="Unkles S.E."/>
            <person name="van de Wiele N."/>
            <person name="van Rossen-Uffink D."/>
            <person name="Oliveira J.V."/>
            <person name="Vesth T.C."/>
            <person name="Visser J."/>
            <person name="Yu J.-H."/>
            <person name="Zhou M."/>
            <person name="Andersen M.R."/>
            <person name="Archer D.B."/>
            <person name="Baker S.E."/>
            <person name="Benoit I."/>
            <person name="Brakhage A.A."/>
            <person name="Braus G.H."/>
            <person name="Fischer R."/>
            <person name="Frisvad J.C."/>
            <person name="Goldman G.H."/>
            <person name="Houbraken J."/>
            <person name="Oakley B."/>
            <person name="Pocsi I."/>
            <person name="Scazzocchio C."/>
            <person name="Seiboth B."/>
            <person name="vanKuyk P.A."/>
            <person name="Wortman J."/>
            <person name="Dyer P.S."/>
            <person name="Grigoriev I.V."/>
        </authorList>
    </citation>
    <scope>NUCLEOTIDE SEQUENCE [LARGE SCALE GENOMIC DNA]</scope>
    <source>
        <strain evidence="3">ATCC 16872 / CBS 172.66 / WB 5094</strain>
    </source>
</reference>
<dbReference type="OrthoDB" id="10506864at2759"/>
<accession>A0A1L9WHD6</accession>
<dbReference type="AlphaFoldDB" id="A0A1L9WHD6"/>
<protein>
    <recommendedName>
        <fullName evidence="4">Hydrophobin</fullName>
    </recommendedName>
</protein>
<evidence type="ECO:0000313" key="2">
    <source>
        <dbReference type="EMBL" id="OJJ95578.1"/>
    </source>
</evidence>
<keyword evidence="1" id="KW-0732">Signal</keyword>
<dbReference type="RefSeq" id="XP_020051918.1">
    <property type="nucleotide sequence ID" value="XM_020197703.1"/>
</dbReference>
<dbReference type="Proteomes" id="UP000184546">
    <property type="component" value="Unassembled WGS sequence"/>
</dbReference>
<evidence type="ECO:0000256" key="1">
    <source>
        <dbReference type="SAM" id="SignalP"/>
    </source>
</evidence>
<sequence>MRPIHLLPLFLFNYTQLMVAAQSCPGTLRCCRNFYAADNLSSPILNLLDTYGAGTPVGAGVGTLFEFFLHLIPHRLPPSLQPSSLNPIPFTPESLQGLVANITKALIILATRPASRVWTAAFSLPVVQPTRIEHCRYVQAPKSNVLVSSCWPGLM</sequence>
<gene>
    <name evidence="2" type="ORF">ASPACDRAFT_1859843</name>
</gene>
<dbReference type="VEuPathDB" id="FungiDB:ASPACDRAFT_1859843"/>
<proteinExistence type="predicted"/>
<keyword evidence="3" id="KW-1185">Reference proteome</keyword>
<feature type="chain" id="PRO_5013290415" description="Hydrophobin" evidence="1">
    <location>
        <begin position="22"/>
        <end position="155"/>
    </location>
</feature>
<evidence type="ECO:0008006" key="4">
    <source>
        <dbReference type="Google" id="ProtNLM"/>
    </source>
</evidence>
<dbReference type="PROSITE" id="PS51257">
    <property type="entry name" value="PROKAR_LIPOPROTEIN"/>
    <property type="match status" value="1"/>
</dbReference>
<organism evidence="2 3">
    <name type="scientific">Aspergillus aculeatus (strain ATCC 16872 / CBS 172.66 / WB 5094)</name>
    <dbReference type="NCBI Taxonomy" id="690307"/>
    <lineage>
        <taxon>Eukaryota</taxon>
        <taxon>Fungi</taxon>
        <taxon>Dikarya</taxon>
        <taxon>Ascomycota</taxon>
        <taxon>Pezizomycotina</taxon>
        <taxon>Eurotiomycetes</taxon>
        <taxon>Eurotiomycetidae</taxon>
        <taxon>Eurotiales</taxon>
        <taxon>Aspergillaceae</taxon>
        <taxon>Aspergillus</taxon>
        <taxon>Aspergillus subgen. Circumdati</taxon>
    </lineage>
</organism>
<dbReference type="EMBL" id="KV878988">
    <property type="protein sequence ID" value="OJJ95578.1"/>
    <property type="molecule type" value="Genomic_DNA"/>
</dbReference>
<name>A0A1L9WHD6_ASPA1</name>
<feature type="signal peptide" evidence="1">
    <location>
        <begin position="1"/>
        <end position="21"/>
    </location>
</feature>
<dbReference type="GeneID" id="30971517"/>
<evidence type="ECO:0000313" key="3">
    <source>
        <dbReference type="Proteomes" id="UP000184546"/>
    </source>
</evidence>